<reference evidence="19 20" key="1">
    <citation type="journal article" date="2011" name="Proc. Natl. Acad. Sci. U.S.A.">
        <title>Genetic diversity and population structure of the endangered marsupial Sarcophilus harrisii (Tasmanian devil).</title>
        <authorList>
            <person name="Miller W."/>
            <person name="Hayes V.M."/>
            <person name="Ratan A."/>
            <person name="Petersen D.C."/>
            <person name="Wittekindt N.E."/>
            <person name="Miller J."/>
            <person name="Walenz B."/>
            <person name="Knight J."/>
            <person name="Qi J."/>
            <person name="Zhao F."/>
            <person name="Wang Q."/>
            <person name="Bedoya-Reina O.C."/>
            <person name="Katiyar N."/>
            <person name="Tomsho L.P."/>
            <person name="Kasson L.M."/>
            <person name="Hardie R.A."/>
            <person name="Woodbridge P."/>
            <person name="Tindall E.A."/>
            <person name="Bertelsen M.F."/>
            <person name="Dixon D."/>
            <person name="Pyecroft S."/>
            <person name="Helgen K.M."/>
            <person name="Lesk A.M."/>
            <person name="Pringle T.H."/>
            <person name="Patterson N."/>
            <person name="Zhang Y."/>
            <person name="Kreiss A."/>
            <person name="Woods G.M."/>
            <person name="Jones M.E."/>
            <person name="Schuster S.C."/>
        </authorList>
    </citation>
    <scope>NUCLEOTIDE SEQUENCE [LARGE SCALE GENOMIC DNA]</scope>
</reference>
<dbReference type="InParanoid" id="G3WVA2"/>
<dbReference type="Pfam" id="PF03062">
    <property type="entry name" value="MBOAT"/>
    <property type="match status" value="1"/>
</dbReference>
<dbReference type="EC" id="2.3.1.n6" evidence="16"/>
<evidence type="ECO:0000256" key="15">
    <source>
        <dbReference type="ARBA" id="ARBA00026120"/>
    </source>
</evidence>
<dbReference type="EC" id="2.3.1.23" evidence="15"/>
<dbReference type="GO" id="GO:0036152">
    <property type="term" value="P:phosphatidylethanolamine acyl-chain remodeling"/>
    <property type="evidence" value="ECO:0007669"/>
    <property type="project" value="Ensembl"/>
</dbReference>
<dbReference type="STRING" id="9305.ENSSHAP00000019357"/>
<dbReference type="GO" id="GO:0047184">
    <property type="term" value="F:1-acylglycerophosphocholine O-acyltransferase activity"/>
    <property type="evidence" value="ECO:0007669"/>
    <property type="project" value="UniProtKB-EC"/>
</dbReference>
<evidence type="ECO:0000256" key="4">
    <source>
        <dbReference type="ARBA" id="ARBA00022516"/>
    </source>
</evidence>
<evidence type="ECO:0000256" key="7">
    <source>
        <dbReference type="ARBA" id="ARBA00022824"/>
    </source>
</evidence>
<dbReference type="GO" id="GO:0036150">
    <property type="term" value="P:phosphatidylserine acyl-chain remodeling"/>
    <property type="evidence" value="ECO:0007669"/>
    <property type="project" value="Ensembl"/>
</dbReference>
<dbReference type="RefSeq" id="XP_031794108.1">
    <property type="nucleotide sequence ID" value="XM_031938248.1"/>
</dbReference>
<keyword evidence="4" id="KW-0444">Lipid biosynthesis</keyword>
<dbReference type="GO" id="GO:0071617">
    <property type="term" value="F:lysophospholipid acyltransferase activity"/>
    <property type="evidence" value="ECO:0007669"/>
    <property type="project" value="TreeGrafter"/>
</dbReference>
<keyword evidence="7" id="KW-0256">Endoplasmic reticulum</keyword>
<dbReference type="GO" id="GO:0034379">
    <property type="term" value="P:very-low-density lipoprotein particle assembly"/>
    <property type="evidence" value="ECO:0007669"/>
    <property type="project" value="Ensembl"/>
</dbReference>
<protein>
    <recommendedName>
        <fullName evidence="17">Lysophospholipid acyltransferase 5</fullName>
        <ecNumber evidence="15">2.3.1.23</ecNumber>
        <ecNumber evidence="16">2.3.1.n6</ecNumber>
    </recommendedName>
</protein>
<accession>G3WVA2</accession>
<sequence length="488" mass="56417">MATAADQDVETTAQLVVGVLRAGVEAQWLGKLSAYLGASEQALRLIISIFLGYPFALFYRQFLFYKDCYLIHLFHIVTGLSIAYFNFGNQLYHSLTCVVLQFLILRLMGRTITAVLTTFFLQMVYLLAGYYYTATDNYDIKWTMPHCVLTLKLIGLAVDYYDGGRDWNSLSVEQQKYAILRVPSLLEIAGFSYFYGGFLVGPQFSMNNYMKLVQGQMTNVPGKKPNSILPALKRLSLGLFYLVGYTLLSPYITEDYLLTQEYENSPFWFRCLYMLVWGKFVLYKYVTCWLVTEGVCILTGLGFNGWDEKGHPLWDACANMKVWLFETTPRFTGTIASFNINTNAWVARYFFKRLKFLGNKVVSQGLSLLFLALWHGLHSGYLICFQMEFLIVIVERQVATLITESPVLNKLASITALKPIFYLVQQTIHWLFMGYSMTAFCLFTWDKWFRVYKSIYFLGHVFFLSLLFILPYVRKIMVPRKEKLKKAE</sequence>
<proteinExistence type="inferred from homology"/>
<feature type="transmembrane region" description="Helical" evidence="18">
    <location>
        <begin position="68"/>
        <end position="85"/>
    </location>
</feature>
<keyword evidence="6 18" id="KW-0812">Transmembrane</keyword>
<evidence type="ECO:0000256" key="17">
    <source>
        <dbReference type="ARBA" id="ARBA00039721"/>
    </source>
</evidence>
<evidence type="ECO:0000313" key="19">
    <source>
        <dbReference type="Ensembl" id="ENSSHAP00000019357.2"/>
    </source>
</evidence>
<evidence type="ECO:0000256" key="16">
    <source>
        <dbReference type="ARBA" id="ARBA00038923"/>
    </source>
</evidence>
<dbReference type="GO" id="GO:0036335">
    <property type="term" value="P:intestinal stem cell homeostasis"/>
    <property type="evidence" value="ECO:0007669"/>
    <property type="project" value="Ensembl"/>
</dbReference>
<keyword evidence="13" id="KW-0012">Acyltransferase</keyword>
<evidence type="ECO:0000256" key="8">
    <source>
        <dbReference type="ARBA" id="ARBA00022989"/>
    </source>
</evidence>
<keyword evidence="12" id="KW-1208">Phospholipid metabolism</keyword>
<evidence type="ECO:0000313" key="20">
    <source>
        <dbReference type="Proteomes" id="UP000007648"/>
    </source>
</evidence>
<dbReference type="GO" id="GO:0045797">
    <property type="term" value="P:positive regulation of intestinal cholesterol absorption"/>
    <property type="evidence" value="ECO:0007669"/>
    <property type="project" value="Ensembl"/>
</dbReference>
<dbReference type="InterPro" id="IPR049941">
    <property type="entry name" value="LPLAT_7/PORCN-like"/>
</dbReference>
<dbReference type="GO" id="GO:0045540">
    <property type="term" value="P:regulation of cholesterol biosynthetic process"/>
    <property type="evidence" value="ECO:0007669"/>
    <property type="project" value="Ensembl"/>
</dbReference>
<evidence type="ECO:0000256" key="1">
    <source>
        <dbReference type="ARBA" id="ARBA00004477"/>
    </source>
</evidence>
<reference evidence="19" key="3">
    <citation type="submission" date="2025-09" db="UniProtKB">
        <authorList>
            <consortium name="Ensembl"/>
        </authorList>
    </citation>
    <scope>IDENTIFICATION</scope>
</reference>
<dbReference type="GeneID" id="100924769"/>
<dbReference type="GO" id="GO:0106262">
    <property type="term" value="F:1-acylglycerophosphoethanolamine O-acyltransferase activity"/>
    <property type="evidence" value="ECO:0007669"/>
    <property type="project" value="Ensembl"/>
</dbReference>
<feature type="transmembrane region" description="Helical" evidence="18">
    <location>
        <begin position="420"/>
        <end position="445"/>
    </location>
</feature>
<dbReference type="GO" id="GO:0090158">
    <property type="term" value="P:endoplasmic reticulum membrane organization"/>
    <property type="evidence" value="ECO:0007669"/>
    <property type="project" value="Ensembl"/>
</dbReference>
<keyword evidence="5" id="KW-0808">Transferase</keyword>
<dbReference type="eggNOG" id="KOG2705">
    <property type="taxonomic scope" value="Eukaryota"/>
</dbReference>
<dbReference type="InterPro" id="IPR004299">
    <property type="entry name" value="MBOAT_fam"/>
</dbReference>
<dbReference type="PANTHER" id="PTHR13906">
    <property type="entry name" value="PORCUPINE"/>
    <property type="match status" value="1"/>
</dbReference>
<reference evidence="19" key="2">
    <citation type="submission" date="2025-08" db="UniProtKB">
        <authorList>
            <consortium name="Ensembl"/>
        </authorList>
    </citation>
    <scope>IDENTIFICATION</scope>
</reference>
<dbReference type="CTD" id="10162"/>
<dbReference type="GO" id="GO:1905885">
    <property type="term" value="P:positive regulation of triglyceride transport"/>
    <property type="evidence" value="ECO:0007669"/>
    <property type="project" value="Ensembl"/>
</dbReference>
<evidence type="ECO:0000256" key="6">
    <source>
        <dbReference type="ARBA" id="ARBA00022692"/>
    </source>
</evidence>
<evidence type="ECO:0000256" key="18">
    <source>
        <dbReference type="SAM" id="Phobius"/>
    </source>
</evidence>
<evidence type="ECO:0000256" key="10">
    <source>
        <dbReference type="ARBA" id="ARBA00023136"/>
    </source>
</evidence>
<feature type="transmembrane region" description="Helical" evidence="18">
    <location>
        <begin position="357"/>
        <end position="374"/>
    </location>
</feature>
<evidence type="ECO:0000256" key="3">
    <source>
        <dbReference type="ARBA" id="ARBA00010323"/>
    </source>
</evidence>
<dbReference type="GO" id="GO:1903573">
    <property type="term" value="P:negative regulation of response to endoplasmic reticulum stress"/>
    <property type="evidence" value="ECO:0007669"/>
    <property type="project" value="Ensembl"/>
</dbReference>
<comment type="pathway">
    <text evidence="14">Phospholipid metabolism.</text>
</comment>
<dbReference type="HOGENOM" id="CLU_011340_6_0_1"/>
<keyword evidence="8 18" id="KW-1133">Transmembrane helix</keyword>
<evidence type="ECO:0000256" key="5">
    <source>
        <dbReference type="ARBA" id="ARBA00022679"/>
    </source>
</evidence>
<keyword evidence="9" id="KW-0443">Lipid metabolism</keyword>
<comment type="similarity">
    <text evidence="3">Belongs to the membrane-bound acyltransferase family.</text>
</comment>
<dbReference type="GO" id="GO:0005789">
    <property type="term" value="C:endoplasmic reticulum membrane"/>
    <property type="evidence" value="ECO:0007669"/>
    <property type="project" value="UniProtKB-SubCell"/>
</dbReference>
<comment type="pathway">
    <text evidence="2">Lipid metabolism; phospholipid metabolism.</text>
</comment>
<feature type="transmembrane region" description="Helical" evidence="18">
    <location>
        <begin position="115"/>
        <end position="133"/>
    </location>
</feature>
<name>G3WVA2_SARHA</name>
<evidence type="ECO:0000256" key="13">
    <source>
        <dbReference type="ARBA" id="ARBA00023315"/>
    </source>
</evidence>
<dbReference type="GeneTree" id="ENSGT01030000234564"/>
<gene>
    <name evidence="19" type="primary">LPCAT3</name>
</gene>
<keyword evidence="10 18" id="KW-0472">Membrane</keyword>
<dbReference type="PANTHER" id="PTHR13906:SF14">
    <property type="entry name" value="LYSOPHOSPHOLIPID ACYLTRANSFERASE 5"/>
    <property type="match status" value="1"/>
</dbReference>
<feature type="transmembrane region" description="Helical" evidence="18">
    <location>
        <begin position="451"/>
        <end position="473"/>
    </location>
</feature>
<feature type="transmembrane region" description="Helical" evidence="18">
    <location>
        <begin position="42"/>
        <end position="59"/>
    </location>
</feature>
<keyword evidence="20" id="KW-1185">Reference proteome</keyword>
<comment type="subcellular location">
    <subcellularLocation>
        <location evidence="1">Endoplasmic reticulum membrane</location>
        <topology evidence="1">Multi-pass membrane protein</topology>
    </subcellularLocation>
</comment>
<organism evidence="19 20">
    <name type="scientific">Sarcophilus harrisii</name>
    <name type="common">Tasmanian devil</name>
    <name type="synonym">Sarcophilus laniarius</name>
    <dbReference type="NCBI Taxonomy" id="9305"/>
    <lineage>
        <taxon>Eukaryota</taxon>
        <taxon>Metazoa</taxon>
        <taxon>Chordata</taxon>
        <taxon>Craniata</taxon>
        <taxon>Vertebrata</taxon>
        <taxon>Euteleostomi</taxon>
        <taxon>Mammalia</taxon>
        <taxon>Metatheria</taxon>
        <taxon>Dasyuromorphia</taxon>
        <taxon>Dasyuridae</taxon>
        <taxon>Sarcophilus</taxon>
    </lineage>
</organism>
<evidence type="ECO:0000256" key="9">
    <source>
        <dbReference type="ARBA" id="ARBA00023098"/>
    </source>
</evidence>
<evidence type="ECO:0000256" key="2">
    <source>
        <dbReference type="ARBA" id="ARBA00005074"/>
    </source>
</evidence>
<keyword evidence="11" id="KW-0594">Phospholipid biosynthesis</keyword>
<dbReference type="FunCoup" id="G3WVA2">
    <property type="interactions" value="1055"/>
</dbReference>
<evidence type="ECO:0000256" key="14">
    <source>
        <dbReference type="ARBA" id="ARBA00025707"/>
    </source>
</evidence>
<dbReference type="Ensembl" id="ENSSHAT00000019514.2">
    <property type="protein sequence ID" value="ENSSHAP00000019357.2"/>
    <property type="gene ID" value="ENSSHAG00000016441.2"/>
</dbReference>
<dbReference type="GO" id="GO:0050728">
    <property type="term" value="P:negative regulation of inflammatory response"/>
    <property type="evidence" value="ECO:0007669"/>
    <property type="project" value="Ensembl"/>
</dbReference>
<dbReference type="GO" id="GO:0106263">
    <property type="term" value="F:1-acylglycerophosphoserine O-acyltransferase activity"/>
    <property type="evidence" value="ECO:0007669"/>
    <property type="project" value="Ensembl"/>
</dbReference>
<feature type="transmembrane region" description="Helical" evidence="18">
    <location>
        <begin position="231"/>
        <end position="252"/>
    </location>
</feature>
<evidence type="ECO:0000256" key="11">
    <source>
        <dbReference type="ARBA" id="ARBA00023209"/>
    </source>
</evidence>
<evidence type="ECO:0000256" key="12">
    <source>
        <dbReference type="ARBA" id="ARBA00023264"/>
    </source>
</evidence>
<dbReference type="GO" id="GO:0006656">
    <property type="term" value="P:phosphatidylcholine biosynthetic process"/>
    <property type="evidence" value="ECO:0007669"/>
    <property type="project" value="TreeGrafter"/>
</dbReference>
<dbReference type="Proteomes" id="UP000007648">
    <property type="component" value="Unassembled WGS sequence"/>
</dbReference>
<dbReference type="GO" id="GO:0036151">
    <property type="term" value="P:phosphatidylcholine acyl-chain remodeling"/>
    <property type="evidence" value="ECO:0007669"/>
    <property type="project" value="Ensembl"/>
</dbReference>
<dbReference type="AlphaFoldDB" id="G3WVA2"/>
<dbReference type="GO" id="GO:0030258">
    <property type="term" value="P:lipid modification"/>
    <property type="evidence" value="ECO:0007669"/>
    <property type="project" value="TreeGrafter"/>
</dbReference>
<dbReference type="GO" id="GO:0034378">
    <property type="term" value="P:chylomicron assembly"/>
    <property type="evidence" value="ECO:0007669"/>
    <property type="project" value="Ensembl"/>
</dbReference>